<evidence type="ECO:0000313" key="6">
    <source>
        <dbReference type="EMBL" id="MCD7453593.1"/>
    </source>
</evidence>
<dbReference type="Pfam" id="PF20431">
    <property type="entry name" value="E_motif"/>
    <property type="match status" value="1"/>
</dbReference>
<dbReference type="InterPro" id="IPR046960">
    <property type="entry name" value="PPR_At4g14850-like_plant"/>
</dbReference>
<dbReference type="Pfam" id="PF01535">
    <property type="entry name" value="PPR"/>
    <property type="match status" value="5"/>
</dbReference>
<feature type="repeat" description="PPR" evidence="3">
    <location>
        <begin position="268"/>
        <end position="302"/>
    </location>
</feature>
<feature type="repeat" description="PPR" evidence="3">
    <location>
        <begin position="370"/>
        <end position="405"/>
    </location>
</feature>
<feature type="compositionally biased region" description="Polar residues" evidence="4">
    <location>
        <begin position="35"/>
        <end position="48"/>
    </location>
</feature>
<feature type="repeat" description="PPR" evidence="3">
    <location>
        <begin position="165"/>
        <end position="199"/>
    </location>
</feature>
<dbReference type="InterPro" id="IPR046848">
    <property type="entry name" value="E_motif"/>
</dbReference>
<comment type="similarity">
    <text evidence="1">Belongs to the PPR family. PCMP-H subfamily.</text>
</comment>
<dbReference type="InterPro" id="IPR011990">
    <property type="entry name" value="TPR-like_helical_dom_sf"/>
</dbReference>
<proteinExistence type="inferred from homology"/>
<feature type="repeat" description="PPR" evidence="3">
    <location>
        <begin position="585"/>
        <end position="619"/>
    </location>
</feature>
<evidence type="ECO:0000256" key="1">
    <source>
        <dbReference type="ARBA" id="ARBA00006643"/>
    </source>
</evidence>
<sequence length="894" mass="99917">MSAWTCTLSASPLSVPLQQSPHSLTQNPPRKLPSPKQSSTPSHTSTLISKKFQQEPTSETPSAASWIDTLRSQVRLNCFKEAIFTYIQMNAEGVGPDNFVFPAVLKAATGLQDLNLGKQIYGSVVKFGYDTTSVPVANSFIHLLGRCGGSIDDVYKVFDRITQRDQVSWNSLINALCRFEKWELALEAFRLMGLDGFEASSFTLVSMAHACSNLPRTDGLRLGKQVHGYSLRIDDRRTYTNNALMSMYAKLGRVDDSRAVFELFADRDIVSWNTIISSFSQNDQFQEALDNFRVMIQEEIKPDGVTISSVVPACSHLALLDAGKQIHCYVLKNEDLIGNSFVDSALVDMYCNCQQVENGRRVFDSALKRSIGIWNAMLAGYTQNGFFTEALMLFTEMMEFSGLSPNPITVASVLPACVHCEEFTLKEVIHGYVIKLGFADEKYVQNALMDLYSRMGKINISKYIFDNMESKDIVSWNTMITGFVVCGYHEDALIMLHEMQITKRNNDSENNVEFQLRPNSITLMTVLPGCASLVALAKGKEIHAYAIRNALAMDIAVGSALVDMYAKCGCLDIARRVFDSMTTKNVITWNVLIMAYGMHGKGEEALELFKMMVLEGKVKPNNVTFIAIFAGCSHSGMVDQGRQLFRKIKSAYGIEPTADHYACVVDLLGRAGHLEEAYQLVNEMPSEYNKIGAWSSLLGACRIHCNVELGEISARNLFELDPHVASHYVLLSNIYSSAGIWEKANIVRRNMKKIGVRKEPGCSWIEFGDEVHKFVAGDALHPQSEQLYGFLETLSEKMKREGYVPDTSCVLHNVNEDEKETLLCGHSEKLAIAFGILNTPPGTPIRVAKNLRVCNDCHEATKFISKIVKREIIVRDVRRFHHFRNGTCSCGDYW</sequence>
<feature type="repeat" description="PPR" evidence="3">
    <location>
        <begin position="472"/>
        <end position="502"/>
    </location>
</feature>
<feature type="domain" description="DYW" evidence="5">
    <location>
        <begin position="802"/>
        <end position="894"/>
    </location>
</feature>
<evidence type="ECO:0000259" key="5">
    <source>
        <dbReference type="Pfam" id="PF14432"/>
    </source>
</evidence>
<dbReference type="EMBL" id="JACEIK010000259">
    <property type="protein sequence ID" value="MCD7453593.1"/>
    <property type="molecule type" value="Genomic_DNA"/>
</dbReference>
<dbReference type="PANTHER" id="PTHR47926">
    <property type="entry name" value="PENTATRICOPEPTIDE REPEAT-CONTAINING PROTEIN"/>
    <property type="match status" value="1"/>
</dbReference>
<keyword evidence="2" id="KW-0677">Repeat</keyword>
<protein>
    <submittedName>
        <fullName evidence="6">Pentatricopeptide repeat-containing protein, chloroplastic</fullName>
    </submittedName>
</protein>
<keyword evidence="7" id="KW-1185">Reference proteome</keyword>
<name>A0ABS8S3J6_DATST</name>
<evidence type="ECO:0000313" key="7">
    <source>
        <dbReference type="Proteomes" id="UP000823775"/>
    </source>
</evidence>
<gene>
    <name evidence="6" type="primary">PCMPH81</name>
    <name evidence="6" type="ORF">HAX54_021536</name>
</gene>
<evidence type="ECO:0000256" key="3">
    <source>
        <dbReference type="PROSITE-ProRule" id="PRU00708"/>
    </source>
</evidence>
<evidence type="ECO:0000256" key="4">
    <source>
        <dbReference type="SAM" id="MobiDB-lite"/>
    </source>
</evidence>
<evidence type="ECO:0000256" key="2">
    <source>
        <dbReference type="ARBA" id="ARBA00022737"/>
    </source>
</evidence>
<dbReference type="Pfam" id="PF13041">
    <property type="entry name" value="PPR_2"/>
    <property type="match status" value="3"/>
</dbReference>
<dbReference type="Gene3D" id="1.25.40.10">
    <property type="entry name" value="Tetratricopeptide repeat domain"/>
    <property type="match status" value="6"/>
</dbReference>
<feature type="compositionally biased region" description="Polar residues" evidence="4">
    <location>
        <begin position="1"/>
        <end position="28"/>
    </location>
</feature>
<comment type="caution">
    <text evidence="6">The sequence shown here is derived from an EMBL/GenBank/DDBJ whole genome shotgun (WGS) entry which is preliminary data.</text>
</comment>
<dbReference type="Pfam" id="PF14432">
    <property type="entry name" value="DYW_deaminase"/>
    <property type="match status" value="1"/>
</dbReference>
<dbReference type="PROSITE" id="PS51375">
    <property type="entry name" value="PPR"/>
    <property type="match status" value="5"/>
</dbReference>
<dbReference type="NCBIfam" id="TIGR00756">
    <property type="entry name" value="PPR"/>
    <property type="match status" value="5"/>
</dbReference>
<organism evidence="6 7">
    <name type="scientific">Datura stramonium</name>
    <name type="common">Jimsonweed</name>
    <name type="synonym">Common thornapple</name>
    <dbReference type="NCBI Taxonomy" id="4076"/>
    <lineage>
        <taxon>Eukaryota</taxon>
        <taxon>Viridiplantae</taxon>
        <taxon>Streptophyta</taxon>
        <taxon>Embryophyta</taxon>
        <taxon>Tracheophyta</taxon>
        <taxon>Spermatophyta</taxon>
        <taxon>Magnoliopsida</taxon>
        <taxon>eudicotyledons</taxon>
        <taxon>Gunneridae</taxon>
        <taxon>Pentapetalae</taxon>
        <taxon>asterids</taxon>
        <taxon>lamiids</taxon>
        <taxon>Solanales</taxon>
        <taxon>Solanaceae</taxon>
        <taxon>Solanoideae</taxon>
        <taxon>Datureae</taxon>
        <taxon>Datura</taxon>
    </lineage>
</organism>
<feature type="region of interest" description="Disordered" evidence="4">
    <location>
        <begin position="1"/>
        <end position="57"/>
    </location>
</feature>
<dbReference type="InterPro" id="IPR002885">
    <property type="entry name" value="PPR_rpt"/>
</dbReference>
<dbReference type="InterPro" id="IPR032867">
    <property type="entry name" value="DYW_dom"/>
</dbReference>
<dbReference type="Proteomes" id="UP000823775">
    <property type="component" value="Unassembled WGS sequence"/>
</dbReference>
<dbReference type="PANTHER" id="PTHR47926:SF514">
    <property type="entry name" value="TETRATRICOPEPTIDE-LIKE HELICAL DOMAIN SUPERFAMILY, DYW DOMAIN-CONTAINING PROTEIN"/>
    <property type="match status" value="1"/>
</dbReference>
<accession>A0ABS8S3J6</accession>
<reference evidence="6 7" key="1">
    <citation type="journal article" date="2021" name="BMC Genomics">
        <title>Datura genome reveals duplications of psychoactive alkaloid biosynthetic genes and high mutation rate following tissue culture.</title>
        <authorList>
            <person name="Rajewski A."/>
            <person name="Carter-House D."/>
            <person name="Stajich J."/>
            <person name="Litt A."/>
        </authorList>
    </citation>
    <scope>NUCLEOTIDE SEQUENCE [LARGE SCALE GENOMIC DNA]</scope>
    <source>
        <strain evidence="6">AR-01</strain>
    </source>
</reference>